<reference evidence="2 3" key="1">
    <citation type="submission" date="2019-08" db="EMBL/GenBank/DDBJ databases">
        <authorList>
            <person name="Wang G."/>
            <person name="Xu Z."/>
        </authorList>
    </citation>
    <scope>NUCLEOTIDE SEQUENCE [LARGE SCALE GENOMIC DNA]</scope>
    <source>
        <strain evidence="2 3">ZX</strain>
    </source>
</reference>
<dbReference type="InterPro" id="IPR050383">
    <property type="entry name" value="GlyoxalaseI/FosfomycinResist"/>
</dbReference>
<dbReference type="PANTHER" id="PTHR21366">
    <property type="entry name" value="GLYOXALASE FAMILY PROTEIN"/>
    <property type="match status" value="1"/>
</dbReference>
<name>A0A5D9C771_9SPHN</name>
<dbReference type="InterPro" id="IPR037523">
    <property type="entry name" value="VOC_core"/>
</dbReference>
<evidence type="ECO:0000313" key="3">
    <source>
        <dbReference type="Proteomes" id="UP000322077"/>
    </source>
</evidence>
<accession>A0A5D9C771</accession>
<sequence length="181" mass="19701">MPPPPPSMAAPAKCSAARLRKRSWAYRAAVNVAQPENRRAWERIRTMPVAALDHVNVRTTDIAGTLAFYRDVLGMEVVPAPGANDITRSGWVLDTAKRPIIHVGSPELNYPSDSVHPFTPASGSGAVHHVAIACTDAPDMRRRLEAAGLEVSENAIPSINMLQLFAIDPNGIMLEMNFRDL</sequence>
<proteinExistence type="predicted"/>
<dbReference type="EMBL" id="VTOU01000002">
    <property type="protein sequence ID" value="TZG27698.1"/>
    <property type="molecule type" value="Genomic_DNA"/>
</dbReference>
<dbReference type="InterPro" id="IPR004360">
    <property type="entry name" value="Glyas_Fos-R_dOase_dom"/>
</dbReference>
<keyword evidence="3" id="KW-1185">Reference proteome</keyword>
<dbReference type="PANTHER" id="PTHR21366:SF14">
    <property type="entry name" value="GLYOXALASE DOMAIN-CONTAINING PROTEIN 5"/>
    <property type="match status" value="1"/>
</dbReference>
<dbReference type="Pfam" id="PF00903">
    <property type="entry name" value="Glyoxalase"/>
    <property type="match status" value="1"/>
</dbReference>
<comment type="caution">
    <text evidence="2">The sequence shown here is derived from an EMBL/GenBank/DDBJ whole genome shotgun (WGS) entry which is preliminary data.</text>
</comment>
<dbReference type="SUPFAM" id="SSF54593">
    <property type="entry name" value="Glyoxalase/Bleomycin resistance protein/Dihydroxybiphenyl dioxygenase"/>
    <property type="match status" value="1"/>
</dbReference>
<dbReference type="Proteomes" id="UP000322077">
    <property type="component" value="Unassembled WGS sequence"/>
</dbReference>
<dbReference type="Gene3D" id="3.10.180.10">
    <property type="entry name" value="2,3-Dihydroxybiphenyl 1,2-Dioxygenase, domain 1"/>
    <property type="match status" value="1"/>
</dbReference>
<feature type="domain" description="VOC" evidence="1">
    <location>
        <begin position="51"/>
        <end position="179"/>
    </location>
</feature>
<dbReference type="AlphaFoldDB" id="A0A5D9C771"/>
<protein>
    <recommendedName>
        <fullName evidence="1">VOC domain-containing protein</fullName>
    </recommendedName>
</protein>
<dbReference type="PROSITE" id="PS51819">
    <property type="entry name" value="VOC"/>
    <property type="match status" value="1"/>
</dbReference>
<evidence type="ECO:0000259" key="1">
    <source>
        <dbReference type="PROSITE" id="PS51819"/>
    </source>
</evidence>
<dbReference type="InterPro" id="IPR029068">
    <property type="entry name" value="Glyas_Bleomycin-R_OHBP_Dase"/>
</dbReference>
<evidence type="ECO:0000313" key="2">
    <source>
        <dbReference type="EMBL" id="TZG27698.1"/>
    </source>
</evidence>
<gene>
    <name evidence="2" type="ORF">FYJ91_09000</name>
</gene>
<organism evidence="2 3">
    <name type="scientific">Sphingomonas montanisoli</name>
    <dbReference type="NCBI Taxonomy" id="2606412"/>
    <lineage>
        <taxon>Bacteria</taxon>
        <taxon>Pseudomonadati</taxon>
        <taxon>Pseudomonadota</taxon>
        <taxon>Alphaproteobacteria</taxon>
        <taxon>Sphingomonadales</taxon>
        <taxon>Sphingomonadaceae</taxon>
        <taxon>Sphingomonas</taxon>
    </lineage>
</organism>